<dbReference type="SUPFAM" id="SSF47576">
    <property type="entry name" value="Calponin-homology domain, CH-domain"/>
    <property type="match status" value="1"/>
</dbReference>
<feature type="compositionally biased region" description="Low complexity" evidence="10">
    <location>
        <begin position="123"/>
        <end position="177"/>
    </location>
</feature>
<feature type="domain" description="EB1 C-terminal" evidence="12">
    <location>
        <begin position="168"/>
        <end position="244"/>
    </location>
</feature>
<dbReference type="InterPro" id="IPR004953">
    <property type="entry name" value="EB1_C"/>
</dbReference>
<dbReference type="FunFam" id="1.20.5.1430:FF:000005">
    <property type="entry name" value="Eb1, isoform E"/>
    <property type="match status" value="1"/>
</dbReference>
<dbReference type="InterPro" id="IPR036872">
    <property type="entry name" value="CH_dom_sf"/>
</dbReference>
<evidence type="ECO:0000256" key="10">
    <source>
        <dbReference type="SAM" id="MobiDB-lite"/>
    </source>
</evidence>
<evidence type="ECO:0000256" key="2">
    <source>
        <dbReference type="ARBA" id="ARBA00010729"/>
    </source>
</evidence>
<dbReference type="PROSITE" id="PS50021">
    <property type="entry name" value="CH"/>
    <property type="match status" value="1"/>
</dbReference>
<dbReference type="InterPro" id="IPR027328">
    <property type="entry name" value="MAPRE"/>
</dbReference>
<dbReference type="Proteomes" id="UP000324767">
    <property type="component" value="Unassembled WGS sequence"/>
</dbReference>
<evidence type="ECO:0000313" key="16">
    <source>
        <dbReference type="Proteomes" id="UP000324767"/>
    </source>
</evidence>
<dbReference type="PROSITE" id="PS51230">
    <property type="entry name" value="EB1_C"/>
    <property type="match status" value="1"/>
</dbReference>
<dbReference type="GO" id="GO:0030473">
    <property type="term" value="P:nuclear migration along microtubule"/>
    <property type="evidence" value="ECO:0007669"/>
    <property type="project" value="UniProtKB-ARBA"/>
</dbReference>
<evidence type="ECO:0000256" key="1">
    <source>
        <dbReference type="ARBA" id="ARBA00004245"/>
    </source>
</evidence>
<dbReference type="EMBL" id="FWEW01001545">
    <property type="protein sequence ID" value="SLM37302.1"/>
    <property type="molecule type" value="Genomic_DNA"/>
</dbReference>
<sequence>MGSSRHDLLAWLNDLLQLNVTKVEHCGTGAVYCQIYDSLYQDLPMSKVKFNANTDYEYRANFTILQSCFTRHEIDKIIPVQALVRCKMQDNLEFLQWTRQYWDNNFDDSRPYDPIARRKGSGAPATTKPPAAPKPLAVTSARTSGAGAARRGRSPATTPAARSASRTVGGSGGAASSALKAENDYLKETVTGLERERDFYFSKLRDIELLIQQAAEADPKLDEEDGITKNIQTILYSTEDGFEIPEGEVGVVAQDDLETF</sequence>
<dbReference type="GO" id="GO:0035372">
    <property type="term" value="P:protein localization to microtubule"/>
    <property type="evidence" value="ECO:0007669"/>
    <property type="project" value="UniProtKB-ARBA"/>
</dbReference>
<evidence type="ECO:0000313" key="15">
    <source>
        <dbReference type="Proteomes" id="UP000192927"/>
    </source>
</evidence>
<reference evidence="13 16" key="3">
    <citation type="submission" date="2019-09" db="EMBL/GenBank/DDBJ databases">
        <title>The hologenome of the rock-dwelling lichen Lasallia pustulata.</title>
        <authorList>
            <person name="Greshake Tzovaras B."/>
            <person name="Segers F."/>
            <person name="Bicker A."/>
            <person name="Dal Grande F."/>
            <person name="Otte J."/>
            <person name="Hankeln T."/>
            <person name="Schmitt I."/>
            <person name="Ebersberger I."/>
        </authorList>
    </citation>
    <scope>NUCLEOTIDE SEQUENCE [LARGE SCALE GENOMIC DNA]</scope>
    <source>
        <strain evidence="13">A1-1</strain>
    </source>
</reference>
<dbReference type="OrthoDB" id="2119228at2759"/>
<evidence type="ECO:0000313" key="13">
    <source>
        <dbReference type="EMBL" id="KAA6407094.1"/>
    </source>
</evidence>
<comment type="subcellular location">
    <subcellularLocation>
        <location evidence="1">Cytoplasm</location>
        <location evidence="1">Cytoskeleton</location>
    </subcellularLocation>
</comment>
<dbReference type="GO" id="GO:0051301">
    <property type="term" value="P:cell division"/>
    <property type="evidence" value="ECO:0007669"/>
    <property type="project" value="UniProtKB-KW"/>
</dbReference>
<reference evidence="15" key="2">
    <citation type="submission" date="2017-03" db="EMBL/GenBank/DDBJ databases">
        <authorList>
            <person name="Sharma R."/>
            <person name="Thines M."/>
        </authorList>
    </citation>
    <scope>NUCLEOTIDE SEQUENCE [LARGE SCALE GENOMIC DNA]</scope>
</reference>
<keyword evidence="4" id="KW-0132">Cell division</keyword>
<dbReference type="GO" id="GO:0051233">
    <property type="term" value="C:spindle midzone"/>
    <property type="evidence" value="ECO:0007669"/>
    <property type="project" value="UniProtKB-ARBA"/>
</dbReference>
<evidence type="ECO:0000256" key="4">
    <source>
        <dbReference type="ARBA" id="ARBA00022618"/>
    </source>
</evidence>
<name>A0A1W5D2V6_9LECA</name>
<reference evidence="14" key="1">
    <citation type="submission" date="2017-03" db="EMBL/GenBank/DDBJ databases">
        <authorList>
            <person name="Afonso C.L."/>
            <person name="Miller P.J."/>
            <person name="Scott M.A."/>
            <person name="Spackman E."/>
            <person name="Goraichik I."/>
            <person name="Dimitrov K.M."/>
            <person name="Suarez D.L."/>
            <person name="Swayne D.E."/>
        </authorList>
    </citation>
    <scope>NUCLEOTIDE SEQUENCE [LARGE SCALE GENOMIC DNA]</scope>
</reference>
<dbReference type="Pfam" id="PF03271">
    <property type="entry name" value="EB1"/>
    <property type="match status" value="1"/>
</dbReference>
<accession>A0A1W5D2V6</accession>
<evidence type="ECO:0000256" key="5">
    <source>
        <dbReference type="ARBA" id="ARBA00022701"/>
    </source>
</evidence>
<evidence type="ECO:0000256" key="8">
    <source>
        <dbReference type="ARBA" id="ARBA00023306"/>
    </source>
</evidence>
<keyword evidence="3" id="KW-0963">Cytoplasm</keyword>
<evidence type="ECO:0000259" key="11">
    <source>
        <dbReference type="PROSITE" id="PS50021"/>
    </source>
</evidence>
<dbReference type="EMBL" id="VXIT01000020">
    <property type="protein sequence ID" value="KAA6407094.1"/>
    <property type="molecule type" value="Genomic_DNA"/>
</dbReference>
<dbReference type="FunFam" id="1.10.418.10:FF:000028">
    <property type="entry name" value="RP/EB family microtubule-associated protein"/>
    <property type="match status" value="1"/>
</dbReference>
<dbReference type="Proteomes" id="UP000192927">
    <property type="component" value="Unassembled WGS sequence"/>
</dbReference>
<dbReference type="GO" id="GO:0072686">
    <property type="term" value="C:mitotic spindle"/>
    <property type="evidence" value="ECO:0007669"/>
    <property type="project" value="UniProtKB-ARBA"/>
</dbReference>
<dbReference type="AlphaFoldDB" id="A0A1W5D2V6"/>
<evidence type="ECO:0000256" key="3">
    <source>
        <dbReference type="ARBA" id="ARBA00022490"/>
    </source>
</evidence>
<dbReference type="PANTHER" id="PTHR10623">
    <property type="entry name" value="MICROTUBULE-ASSOCIATED PROTEIN RP/EB FAMILY MEMBER"/>
    <property type="match status" value="1"/>
</dbReference>
<feature type="region of interest" description="Disordered" evidence="10">
    <location>
        <begin position="113"/>
        <end position="177"/>
    </location>
</feature>
<keyword evidence="5 9" id="KW-0493">Microtubule</keyword>
<feature type="domain" description="Calponin-homology (CH)" evidence="11">
    <location>
        <begin position="2"/>
        <end position="103"/>
    </location>
</feature>
<evidence type="ECO:0000256" key="6">
    <source>
        <dbReference type="ARBA" id="ARBA00022776"/>
    </source>
</evidence>
<dbReference type="GO" id="GO:0051010">
    <property type="term" value="F:microtubule plus-end binding"/>
    <property type="evidence" value="ECO:0007669"/>
    <property type="project" value="UniProtKB-ARBA"/>
</dbReference>
<dbReference type="Pfam" id="PF00307">
    <property type="entry name" value="CH"/>
    <property type="match status" value="1"/>
</dbReference>
<gene>
    <name evidence="13" type="ORF">FRX48_09160</name>
</gene>
<keyword evidence="7" id="KW-0206">Cytoskeleton</keyword>
<protein>
    <submittedName>
        <fullName evidence="13">Calponin-like actin-binding</fullName>
    </submittedName>
    <submittedName>
        <fullName evidence="14">Microtubule-associated protein RP/EB</fullName>
    </submittedName>
</protein>
<evidence type="ECO:0000259" key="12">
    <source>
        <dbReference type="PROSITE" id="PS51230"/>
    </source>
</evidence>
<dbReference type="GO" id="GO:0035371">
    <property type="term" value="C:microtubule plus-end"/>
    <property type="evidence" value="ECO:0007669"/>
    <property type="project" value="UniProtKB-ARBA"/>
</dbReference>
<evidence type="ECO:0000256" key="7">
    <source>
        <dbReference type="ARBA" id="ARBA00023212"/>
    </source>
</evidence>
<evidence type="ECO:0000256" key="9">
    <source>
        <dbReference type="PROSITE-ProRule" id="PRU00576"/>
    </source>
</evidence>
<dbReference type="Gene3D" id="1.10.418.10">
    <property type="entry name" value="Calponin-like domain"/>
    <property type="match status" value="1"/>
</dbReference>
<dbReference type="InterPro" id="IPR001715">
    <property type="entry name" value="CH_dom"/>
</dbReference>
<comment type="similarity">
    <text evidence="2">Belongs to the MAPRE family.</text>
</comment>
<proteinExistence type="inferred from homology"/>
<evidence type="ECO:0000313" key="14">
    <source>
        <dbReference type="EMBL" id="SLM37302.1"/>
    </source>
</evidence>
<keyword evidence="8" id="KW-0131">Cell cycle</keyword>
<organism evidence="14 15">
    <name type="scientific">Lasallia pustulata</name>
    <dbReference type="NCBI Taxonomy" id="136370"/>
    <lineage>
        <taxon>Eukaryota</taxon>
        <taxon>Fungi</taxon>
        <taxon>Dikarya</taxon>
        <taxon>Ascomycota</taxon>
        <taxon>Pezizomycotina</taxon>
        <taxon>Lecanoromycetes</taxon>
        <taxon>OSLEUM clade</taxon>
        <taxon>Umbilicariomycetidae</taxon>
        <taxon>Umbilicariales</taxon>
        <taxon>Umbilicariaceae</taxon>
        <taxon>Lasallia</taxon>
    </lineage>
</organism>
<keyword evidence="6" id="KW-0498">Mitosis</keyword>
<dbReference type="SUPFAM" id="SSF140612">
    <property type="entry name" value="EB1 dimerisation domain-like"/>
    <property type="match status" value="1"/>
</dbReference>
<keyword evidence="15" id="KW-1185">Reference proteome</keyword>
<dbReference type="Gene3D" id="1.20.5.1430">
    <property type="match status" value="1"/>
</dbReference>
<dbReference type="InterPro" id="IPR036133">
    <property type="entry name" value="EB1_C_sf"/>
</dbReference>